<evidence type="ECO:0000256" key="2">
    <source>
        <dbReference type="PIRNR" id="PIRNR002070"/>
    </source>
</evidence>
<proteinExistence type="predicted"/>
<evidence type="ECO:0000256" key="3">
    <source>
        <dbReference type="RuleBase" id="RU000524"/>
    </source>
</evidence>
<dbReference type="InterPro" id="IPR012340">
    <property type="entry name" value="NA-bd_OB-fold"/>
</dbReference>
<sequence length="133" mass="14899">MAINKSIFIGNVGNDATVHLFTNDDKVAVSFSLAVTERWTNKAGQEQEKTIWVRCVRYTKSRKLADYIKKGDRLYVEGKIDVSAYIKEQDAIGSLHLNVEKIDFLSVKNNSNKPAHPEDTPPTNGGDDDDLPF</sequence>
<dbReference type="NCBIfam" id="TIGR00621">
    <property type="entry name" value="ssb"/>
    <property type="match status" value="1"/>
</dbReference>
<dbReference type="AlphaFoldDB" id="A0A376G0A3"/>
<organism evidence="5 6">
    <name type="scientific">Empedobacter falsenii</name>
    <dbReference type="NCBI Taxonomy" id="343874"/>
    <lineage>
        <taxon>Bacteria</taxon>
        <taxon>Pseudomonadati</taxon>
        <taxon>Bacteroidota</taxon>
        <taxon>Flavobacteriia</taxon>
        <taxon>Flavobacteriales</taxon>
        <taxon>Weeksellaceae</taxon>
        <taxon>Empedobacter</taxon>
    </lineage>
</organism>
<evidence type="ECO:0000313" key="5">
    <source>
        <dbReference type="EMBL" id="STD53060.1"/>
    </source>
</evidence>
<dbReference type="Proteomes" id="UP000254737">
    <property type="component" value="Unassembled WGS sequence"/>
</dbReference>
<feature type="region of interest" description="Disordered" evidence="4">
    <location>
        <begin position="109"/>
        <end position="133"/>
    </location>
</feature>
<dbReference type="GO" id="GO:0006260">
    <property type="term" value="P:DNA replication"/>
    <property type="evidence" value="ECO:0007669"/>
    <property type="project" value="InterPro"/>
</dbReference>
<dbReference type="PIRSF" id="PIRSF002070">
    <property type="entry name" value="SSB"/>
    <property type="match status" value="1"/>
</dbReference>
<dbReference type="InterPro" id="IPR000424">
    <property type="entry name" value="Primosome_PriB/ssb"/>
</dbReference>
<dbReference type="PANTHER" id="PTHR10302:SF0">
    <property type="entry name" value="SINGLE-STRANDED DNA-BINDING PROTEIN, MITOCHONDRIAL"/>
    <property type="match status" value="1"/>
</dbReference>
<evidence type="ECO:0000313" key="6">
    <source>
        <dbReference type="Proteomes" id="UP000254737"/>
    </source>
</evidence>
<reference evidence="5 6" key="1">
    <citation type="submission" date="2018-06" db="EMBL/GenBank/DDBJ databases">
        <authorList>
            <consortium name="Pathogen Informatics"/>
            <person name="Doyle S."/>
        </authorList>
    </citation>
    <scope>NUCLEOTIDE SEQUENCE [LARGE SCALE GENOMIC DNA]</scope>
    <source>
        <strain evidence="5 6">NCTC13456</strain>
    </source>
</reference>
<dbReference type="Pfam" id="PF00436">
    <property type="entry name" value="SSB"/>
    <property type="match status" value="1"/>
</dbReference>
<dbReference type="EMBL" id="UFXS01000001">
    <property type="protein sequence ID" value="STD53060.1"/>
    <property type="molecule type" value="Genomic_DNA"/>
</dbReference>
<evidence type="ECO:0000256" key="4">
    <source>
        <dbReference type="SAM" id="MobiDB-lite"/>
    </source>
</evidence>
<dbReference type="Gene3D" id="2.40.50.140">
    <property type="entry name" value="Nucleic acid-binding proteins"/>
    <property type="match status" value="1"/>
</dbReference>
<dbReference type="GO" id="GO:0009295">
    <property type="term" value="C:nucleoid"/>
    <property type="evidence" value="ECO:0007669"/>
    <property type="project" value="TreeGrafter"/>
</dbReference>
<dbReference type="RefSeq" id="WP_114998228.1">
    <property type="nucleotide sequence ID" value="NZ_UFXS01000001.1"/>
</dbReference>
<name>A0A376G0A3_9FLAO</name>
<dbReference type="PROSITE" id="PS50935">
    <property type="entry name" value="SSB"/>
    <property type="match status" value="1"/>
</dbReference>
<keyword evidence="1 2" id="KW-0238">DNA-binding</keyword>
<accession>A0A376G0A3</accession>
<dbReference type="CDD" id="cd04496">
    <property type="entry name" value="SSB_OBF"/>
    <property type="match status" value="1"/>
</dbReference>
<protein>
    <recommendedName>
        <fullName evidence="2 3">Single-stranded DNA-binding protein</fullName>
    </recommendedName>
</protein>
<evidence type="ECO:0000256" key="1">
    <source>
        <dbReference type="ARBA" id="ARBA00023125"/>
    </source>
</evidence>
<dbReference type="PANTHER" id="PTHR10302">
    <property type="entry name" value="SINGLE-STRANDED DNA-BINDING PROTEIN"/>
    <property type="match status" value="1"/>
</dbReference>
<gene>
    <name evidence="5" type="primary">ssb_2</name>
    <name evidence="5" type="ORF">NCTC13456_00278</name>
</gene>
<dbReference type="SUPFAM" id="SSF50249">
    <property type="entry name" value="Nucleic acid-binding proteins"/>
    <property type="match status" value="1"/>
</dbReference>
<dbReference type="GO" id="GO:0003697">
    <property type="term" value="F:single-stranded DNA binding"/>
    <property type="evidence" value="ECO:0007669"/>
    <property type="project" value="InterPro"/>
</dbReference>
<dbReference type="InterPro" id="IPR011344">
    <property type="entry name" value="ssDNA-bd"/>
</dbReference>